<organism evidence="3 4">
    <name type="scientific">Tetrapyrgos nigripes</name>
    <dbReference type="NCBI Taxonomy" id="182062"/>
    <lineage>
        <taxon>Eukaryota</taxon>
        <taxon>Fungi</taxon>
        <taxon>Dikarya</taxon>
        <taxon>Basidiomycota</taxon>
        <taxon>Agaricomycotina</taxon>
        <taxon>Agaricomycetes</taxon>
        <taxon>Agaricomycetidae</taxon>
        <taxon>Agaricales</taxon>
        <taxon>Marasmiineae</taxon>
        <taxon>Marasmiaceae</taxon>
        <taxon>Tetrapyrgos</taxon>
    </lineage>
</organism>
<feature type="region of interest" description="Disordered" evidence="1">
    <location>
        <begin position="383"/>
        <end position="410"/>
    </location>
</feature>
<gene>
    <name evidence="3" type="ORF">D9758_004668</name>
</gene>
<feature type="compositionally biased region" description="Basic and acidic residues" evidence="1">
    <location>
        <begin position="399"/>
        <end position="410"/>
    </location>
</feature>
<name>A0A8H5H080_9AGAR</name>
<keyword evidence="4" id="KW-1185">Reference proteome</keyword>
<comment type="caution">
    <text evidence="3">The sequence shown here is derived from an EMBL/GenBank/DDBJ whole genome shotgun (WGS) entry which is preliminary data.</text>
</comment>
<feature type="transmembrane region" description="Helical" evidence="2">
    <location>
        <begin position="248"/>
        <end position="268"/>
    </location>
</feature>
<feature type="compositionally biased region" description="Low complexity" evidence="1">
    <location>
        <begin position="383"/>
        <end position="393"/>
    </location>
</feature>
<evidence type="ECO:0000256" key="1">
    <source>
        <dbReference type="SAM" id="MobiDB-lite"/>
    </source>
</evidence>
<keyword evidence="2" id="KW-1133">Transmembrane helix</keyword>
<keyword evidence="2" id="KW-0812">Transmembrane</keyword>
<sequence>MNGPGLQISLESGLISSVTSLQCPLTEEAWRRKDGPTPILSRIIVSVGFPFSLRVAEYKCSLSPTSLRELFVEAPLEGTLMPFPPDEAKLVSIFIQTLLYGAYVVVFGLTVWILAFKGGKRKGVNQTMLAISIVMFTLATMHIGVNYTRIIRAFIDFKDQPGGPPAYFNQLSEFTQIFGSAIYVAQTLVGDSVVLYRCYLVWNRNILVVLFPLMLLFGSTASGIGILYSFAKVVPQAEIFVDELQQWIVSFFSLTLATNLICTGLVAYRIWYINHLAYVFSLNARSLQPIMLLVIESGMAYSLTLTALLILYKAESWFQYVLLDAISPIVGLVFSMIIVRIGLGITAPSGETRAVKDSVLVFRQADPHGQSAHEIHLSVRSDTTTTMNRTSSTQLNNSQKEDSTVGMEHV</sequence>
<feature type="transmembrane region" description="Helical" evidence="2">
    <location>
        <begin position="127"/>
        <end position="145"/>
    </location>
</feature>
<dbReference type="Proteomes" id="UP000559256">
    <property type="component" value="Unassembled WGS sequence"/>
</dbReference>
<dbReference type="AlphaFoldDB" id="A0A8H5H080"/>
<dbReference type="OrthoDB" id="3354175at2759"/>
<dbReference type="EMBL" id="JAACJM010000002">
    <property type="protein sequence ID" value="KAF5374215.1"/>
    <property type="molecule type" value="Genomic_DNA"/>
</dbReference>
<reference evidence="3 4" key="1">
    <citation type="journal article" date="2020" name="ISME J.">
        <title>Uncovering the hidden diversity of litter-decomposition mechanisms in mushroom-forming fungi.</title>
        <authorList>
            <person name="Floudas D."/>
            <person name="Bentzer J."/>
            <person name="Ahren D."/>
            <person name="Johansson T."/>
            <person name="Persson P."/>
            <person name="Tunlid A."/>
        </authorList>
    </citation>
    <scope>NUCLEOTIDE SEQUENCE [LARGE SCALE GENOMIC DNA]</scope>
    <source>
        <strain evidence="3 4">CBS 291.85</strain>
    </source>
</reference>
<protein>
    <submittedName>
        <fullName evidence="3">Uncharacterized protein</fullName>
    </submittedName>
</protein>
<feature type="transmembrane region" description="Helical" evidence="2">
    <location>
        <begin position="289"/>
        <end position="311"/>
    </location>
</feature>
<feature type="transmembrane region" description="Helical" evidence="2">
    <location>
        <begin position="317"/>
        <end position="339"/>
    </location>
</feature>
<feature type="transmembrane region" description="Helical" evidence="2">
    <location>
        <begin position="206"/>
        <end position="228"/>
    </location>
</feature>
<keyword evidence="2" id="KW-0472">Membrane</keyword>
<evidence type="ECO:0000313" key="3">
    <source>
        <dbReference type="EMBL" id="KAF5374215.1"/>
    </source>
</evidence>
<evidence type="ECO:0000256" key="2">
    <source>
        <dbReference type="SAM" id="Phobius"/>
    </source>
</evidence>
<accession>A0A8H5H080</accession>
<feature type="transmembrane region" description="Helical" evidence="2">
    <location>
        <begin position="90"/>
        <end position="115"/>
    </location>
</feature>
<feature type="transmembrane region" description="Helical" evidence="2">
    <location>
        <begin position="177"/>
        <end position="199"/>
    </location>
</feature>
<proteinExistence type="predicted"/>
<evidence type="ECO:0000313" key="4">
    <source>
        <dbReference type="Proteomes" id="UP000559256"/>
    </source>
</evidence>